<keyword evidence="4 7" id="KW-0812">Transmembrane</keyword>
<name>A0A086Y9B5_9RHOB</name>
<dbReference type="InterPro" id="IPR002528">
    <property type="entry name" value="MATE_fam"/>
</dbReference>
<feature type="transmembrane region" description="Helical" evidence="7">
    <location>
        <begin position="199"/>
        <end position="218"/>
    </location>
</feature>
<reference evidence="8 9" key="1">
    <citation type="submission" date="2014-03" db="EMBL/GenBank/DDBJ databases">
        <title>Genome of Paenirhodobacter enshiensis DW2-9.</title>
        <authorList>
            <person name="Wang D."/>
            <person name="Wang G."/>
        </authorList>
    </citation>
    <scope>NUCLEOTIDE SEQUENCE [LARGE SCALE GENOMIC DNA]</scope>
    <source>
        <strain evidence="8 9">DW2-9</strain>
    </source>
</reference>
<dbReference type="OrthoDB" id="9789527at2"/>
<keyword evidence="9" id="KW-1185">Reference proteome</keyword>
<dbReference type="PANTHER" id="PTHR43298">
    <property type="entry name" value="MULTIDRUG RESISTANCE PROTEIN NORM-RELATED"/>
    <property type="match status" value="1"/>
</dbReference>
<comment type="caution">
    <text evidence="8">The sequence shown here is derived from an EMBL/GenBank/DDBJ whole genome shotgun (WGS) entry which is preliminary data.</text>
</comment>
<dbReference type="CDD" id="cd13136">
    <property type="entry name" value="MATE_DinF_like"/>
    <property type="match status" value="1"/>
</dbReference>
<evidence type="ECO:0000256" key="6">
    <source>
        <dbReference type="ARBA" id="ARBA00023136"/>
    </source>
</evidence>
<dbReference type="InterPro" id="IPR044644">
    <property type="entry name" value="DinF-like"/>
</dbReference>
<protein>
    <submittedName>
        <fullName evidence="8">Multidrug transporter</fullName>
    </submittedName>
</protein>
<dbReference type="Pfam" id="PF01554">
    <property type="entry name" value="MatE"/>
    <property type="match status" value="2"/>
</dbReference>
<evidence type="ECO:0000256" key="3">
    <source>
        <dbReference type="ARBA" id="ARBA00022448"/>
    </source>
</evidence>
<dbReference type="PANTHER" id="PTHR43298:SF2">
    <property type="entry name" value="FMN_FAD EXPORTER YEEO-RELATED"/>
    <property type="match status" value="1"/>
</dbReference>
<evidence type="ECO:0000256" key="1">
    <source>
        <dbReference type="ARBA" id="ARBA00004141"/>
    </source>
</evidence>
<feature type="transmembrane region" description="Helical" evidence="7">
    <location>
        <begin position="408"/>
        <end position="426"/>
    </location>
</feature>
<dbReference type="NCBIfam" id="TIGR00797">
    <property type="entry name" value="matE"/>
    <property type="match status" value="1"/>
</dbReference>
<dbReference type="STRING" id="1105367.CG50_03980"/>
<feature type="transmembrane region" description="Helical" evidence="7">
    <location>
        <begin position="307"/>
        <end position="329"/>
    </location>
</feature>
<evidence type="ECO:0000313" key="8">
    <source>
        <dbReference type="EMBL" id="KFI30865.1"/>
    </source>
</evidence>
<feature type="transmembrane region" description="Helical" evidence="7">
    <location>
        <begin position="349"/>
        <end position="372"/>
    </location>
</feature>
<comment type="similarity">
    <text evidence="2">Belongs to the multi antimicrobial extrusion (MATE) (TC 2.A.66.1) family.</text>
</comment>
<keyword evidence="6 7" id="KW-0472">Membrane</keyword>
<feature type="transmembrane region" description="Helical" evidence="7">
    <location>
        <begin position="12"/>
        <end position="36"/>
    </location>
</feature>
<dbReference type="GO" id="GO:0005886">
    <property type="term" value="C:plasma membrane"/>
    <property type="evidence" value="ECO:0007669"/>
    <property type="project" value="TreeGrafter"/>
</dbReference>
<dbReference type="AlphaFoldDB" id="A0A086Y9B5"/>
<evidence type="ECO:0000256" key="2">
    <source>
        <dbReference type="ARBA" id="ARBA00010199"/>
    </source>
</evidence>
<feature type="transmembrane region" description="Helical" evidence="7">
    <location>
        <begin position="166"/>
        <end position="187"/>
    </location>
</feature>
<sequence length="438" mass="45424">MSGPDLSHARVLRIAFPIVLSNATVPLLGLVNTGVIGQLGSAAPIGAVGIGAVVLTSVYWLFSFLRMGTTGIVAQAFGRGDAAEVSAGLWRALIVALAAGAVLIAAQAGIAAAAFRLAPASPEVESLARAYLGIRIWGAPATIGLFALNGWLIALERTRAILALQLVTNGLNIVLDIGFVLGLGLGVEGVATATLIAEWSGLGFGLWLARGAFTARPALAVILKRDKLTRMVSVNRDIMIRSVLLQGCFTAFLFLGSGEGDVTLAANQVLLQFLEITAYVLDGFAFAAETLVGQAVGAGLPLRLRRAAGVCGTWALGGAVALSLAFWLGGPMLIDALSTDPAVRAEARIYLPWLALSPLIGVGGWMFDGIFVGATLAREMRNTVIVSTLVYAAIVAALLPVWGNHALWAGLMAMNLMRGVVMAFLYPRAEARAATAAA</sequence>
<feature type="transmembrane region" description="Helical" evidence="7">
    <location>
        <begin position="238"/>
        <end position="256"/>
    </location>
</feature>
<organism evidence="8 9">
    <name type="scientific">Paenirhodobacter enshiensis</name>
    <dbReference type="NCBI Taxonomy" id="1105367"/>
    <lineage>
        <taxon>Bacteria</taxon>
        <taxon>Pseudomonadati</taxon>
        <taxon>Pseudomonadota</taxon>
        <taxon>Alphaproteobacteria</taxon>
        <taxon>Rhodobacterales</taxon>
        <taxon>Rhodobacter group</taxon>
        <taxon>Paenirhodobacter</taxon>
    </lineage>
</organism>
<dbReference type="GO" id="GO:0015297">
    <property type="term" value="F:antiporter activity"/>
    <property type="evidence" value="ECO:0007669"/>
    <property type="project" value="InterPro"/>
</dbReference>
<feature type="transmembrane region" description="Helical" evidence="7">
    <location>
        <begin position="89"/>
        <end position="114"/>
    </location>
</feature>
<feature type="transmembrane region" description="Helical" evidence="7">
    <location>
        <begin position="42"/>
        <end position="62"/>
    </location>
</feature>
<keyword evidence="5 7" id="KW-1133">Transmembrane helix</keyword>
<evidence type="ECO:0000256" key="7">
    <source>
        <dbReference type="SAM" id="Phobius"/>
    </source>
</evidence>
<feature type="transmembrane region" description="Helical" evidence="7">
    <location>
        <begin position="134"/>
        <end position="154"/>
    </location>
</feature>
<dbReference type="eggNOG" id="COG0534">
    <property type="taxonomic scope" value="Bacteria"/>
</dbReference>
<evidence type="ECO:0000256" key="4">
    <source>
        <dbReference type="ARBA" id="ARBA00022692"/>
    </source>
</evidence>
<gene>
    <name evidence="8" type="ORF">CG50_03980</name>
</gene>
<keyword evidence="3" id="KW-0813">Transport</keyword>
<comment type="subcellular location">
    <subcellularLocation>
        <location evidence="1">Membrane</location>
        <topology evidence="1">Multi-pass membrane protein</topology>
    </subcellularLocation>
</comment>
<dbReference type="GO" id="GO:0042910">
    <property type="term" value="F:xenobiotic transmembrane transporter activity"/>
    <property type="evidence" value="ECO:0007669"/>
    <property type="project" value="InterPro"/>
</dbReference>
<accession>A0A086Y9B5</accession>
<evidence type="ECO:0000313" key="9">
    <source>
        <dbReference type="Proteomes" id="UP000028824"/>
    </source>
</evidence>
<feature type="transmembrane region" description="Helical" evidence="7">
    <location>
        <begin position="384"/>
        <end position="402"/>
    </location>
</feature>
<dbReference type="Proteomes" id="UP000028824">
    <property type="component" value="Unassembled WGS sequence"/>
</dbReference>
<dbReference type="InterPro" id="IPR050222">
    <property type="entry name" value="MATE_MdtK"/>
</dbReference>
<evidence type="ECO:0000256" key="5">
    <source>
        <dbReference type="ARBA" id="ARBA00022989"/>
    </source>
</evidence>
<dbReference type="RefSeq" id="WP_036634063.1">
    <property type="nucleotide sequence ID" value="NZ_JFZB01000001.1"/>
</dbReference>
<feature type="transmembrane region" description="Helical" evidence="7">
    <location>
        <begin position="276"/>
        <end position="300"/>
    </location>
</feature>
<proteinExistence type="inferred from homology"/>
<dbReference type="EMBL" id="JFZB01000001">
    <property type="protein sequence ID" value="KFI30865.1"/>
    <property type="molecule type" value="Genomic_DNA"/>
</dbReference>